<dbReference type="InterPro" id="IPR036864">
    <property type="entry name" value="Zn2-C6_fun-type_DNA-bd_sf"/>
</dbReference>
<feature type="region of interest" description="Disordered" evidence="1">
    <location>
        <begin position="165"/>
        <end position="248"/>
    </location>
</feature>
<dbReference type="PROSITE" id="PS00463">
    <property type="entry name" value="ZN2_CY6_FUNGAL_1"/>
    <property type="match status" value="1"/>
</dbReference>
<dbReference type="GeneID" id="18925355"/>
<accession>F4SDL6</accession>
<organism evidence="4">
    <name type="scientific">Melampsora larici-populina (strain 98AG31 / pathotype 3-4-7)</name>
    <name type="common">Poplar leaf rust fungus</name>
    <dbReference type="NCBI Taxonomy" id="747676"/>
    <lineage>
        <taxon>Eukaryota</taxon>
        <taxon>Fungi</taxon>
        <taxon>Dikarya</taxon>
        <taxon>Basidiomycota</taxon>
        <taxon>Pucciniomycotina</taxon>
        <taxon>Pucciniomycetes</taxon>
        <taxon>Pucciniales</taxon>
        <taxon>Melampsoraceae</taxon>
        <taxon>Melampsora</taxon>
    </lineage>
</organism>
<sequence>MNNQLTKSTLLNQLNLSSTSITLDSIPISIPSTFENLDTCDGPVFANANDERGWVKVNSVSACKVCRARHVRCSLYRTGGPCESCREHNQKCEVLGWELDPKALPKTMYKAVLPPPPPGRVSPICGVSNPRLFSPEELINKLQWLITAPTKITKRKPPMAWPEAQFSEEDPFSNPIQANSGSIRHVKATRRPDSPCTKRMKRSPSFSYQEDERVQTPLNSISTSPFNALDEGSSSPQSDSWSPNPNHQQKMSLSFILCSSPTSFSSEKSSNFSTENDHHDENQDHSFTSSSRSSSSSSTYSTTSSPTLSPRVDRVTWPSFHNLPSLPKIDLERQTGYIKTSNERSERMIEFPEFLPKISEKIDLNHWKCTF</sequence>
<evidence type="ECO:0000259" key="2">
    <source>
        <dbReference type="PROSITE" id="PS50048"/>
    </source>
</evidence>
<dbReference type="RefSeq" id="XP_007419468.1">
    <property type="nucleotide sequence ID" value="XM_007419406.1"/>
</dbReference>
<dbReference type="OrthoDB" id="2504843at2759"/>
<dbReference type="Pfam" id="PF00172">
    <property type="entry name" value="Zn_clus"/>
    <property type="match status" value="1"/>
</dbReference>
<gene>
    <name evidence="3" type="ORF">MELLADRAFT_114474</name>
</gene>
<dbReference type="GO" id="GO:0008270">
    <property type="term" value="F:zinc ion binding"/>
    <property type="evidence" value="ECO:0007669"/>
    <property type="project" value="InterPro"/>
</dbReference>
<dbReference type="EMBL" id="GL883268">
    <property type="protein sequence ID" value="EGF97259.1"/>
    <property type="molecule type" value="Genomic_DNA"/>
</dbReference>
<dbReference type="STRING" id="747676.F4SDL6"/>
<feature type="compositionally biased region" description="Basic and acidic residues" evidence="1">
    <location>
        <begin position="275"/>
        <end position="284"/>
    </location>
</feature>
<dbReference type="PROSITE" id="PS50048">
    <property type="entry name" value="ZN2_CY6_FUNGAL_2"/>
    <property type="match status" value="1"/>
</dbReference>
<dbReference type="KEGG" id="mlr:MELLADRAFT_114474"/>
<reference evidence="4" key="1">
    <citation type="journal article" date="2011" name="Proc. Natl. Acad. Sci. U.S.A.">
        <title>Obligate biotrophy features unraveled by the genomic analysis of rust fungi.</title>
        <authorList>
            <person name="Duplessis S."/>
            <person name="Cuomo C.A."/>
            <person name="Lin Y.-C."/>
            <person name="Aerts A."/>
            <person name="Tisserant E."/>
            <person name="Veneault-Fourrey C."/>
            <person name="Joly D.L."/>
            <person name="Hacquard S."/>
            <person name="Amselem J."/>
            <person name="Cantarel B.L."/>
            <person name="Chiu R."/>
            <person name="Coutinho P.M."/>
            <person name="Feau N."/>
            <person name="Field M."/>
            <person name="Frey P."/>
            <person name="Gelhaye E."/>
            <person name="Goldberg J."/>
            <person name="Grabherr M.G."/>
            <person name="Kodira C.D."/>
            <person name="Kohler A."/>
            <person name="Kuees U."/>
            <person name="Lindquist E.A."/>
            <person name="Lucas S.M."/>
            <person name="Mago R."/>
            <person name="Mauceli E."/>
            <person name="Morin E."/>
            <person name="Murat C."/>
            <person name="Pangilinan J.L."/>
            <person name="Park R."/>
            <person name="Pearson M."/>
            <person name="Quesneville H."/>
            <person name="Rouhier N."/>
            <person name="Sakthikumar S."/>
            <person name="Salamov A.A."/>
            <person name="Schmutz J."/>
            <person name="Selles B."/>
            <person name="Shapiro H."/>
            <person name="Tanguay P."/>
            <person name="Tuskan G.A."/>
            <person name="Henrissat B."/>
            <person name="Van de Peer Y."/>
            <person name="Rouze P."/>
            <person name="Ellis J.G."/>
            <person name="Dodds P.N."/>
            <person name="Schein J.E."/>
            <person name="Zhong S."/>
            <person name="Hamelin R.C."/>
            <person name="Grigoriev I.V."/>
            <person name="Szabo L.J."/>
            <person name="Martin F."/>
        </authorList>
    </citation>
    <scope>NUCLEOTIDE SEQUENCE [LARGE SCALE GENOMIC DNA]</scope>
    <source>
        <strain evidence="4">98AG31 / pathotype 3-4-7</strain>
    </source>
</reference>
<feature type="compositionally biased region" description="Low complexity" evidence="1">
    <location>
        <begin position="286"/>
        <end position="309"/>
    </location>
</feature>
<evidence type="ECO:0000313" key="3">
    <source>
        <dbReference type="EMBL" id="EGF97259.1"/>
    </source>
</evidence>
<dbReference type="InParanoid" id="F4SDL6"/>
<dbReference type="GO" id="GO:0000981">
    <property type="term" value="F:DNA-binding transcription factor activity, RNA polymerase II-specific"/>
    <property type="evidence" value="ECO:0007669"/>
    <property type="project" value="InterPro"/>
</dbReference>
<feature type="compositionally biased region" description="Polar residues" evidence="1">
    <location>
        <begin position="216"/>
        <end position="226"/>
    </location>
</feature>
<feature type="region of interest" description="Disordered" evidence="1">
    <location>
        <begin position="266"/>
        <end position="311"/>
    </location>
</feature>
<protein>
    <recommendedName>
        <fullName evidence="2">Zn(2)-C6 fungal-type domain-containing protein</fullName>
    </recommendedName>
</protein>
<dbReference type="HOGENOM" id="CLU_778754_0_0_1"/>
<dbReference type="Proteomes" id="UP000001072">
    <property type="component" value="Unassembled WGS sequence"/>
</dbReference>
<dbReference type="Gene3D" id="4.10.240.10">
    <property type="entry name" value="Zn(2)-C6 fungal-type DNA-binding domain"/>
    <property type="match status" value="1"/>
</dbReference>
<proteinExistence type="predicted"/>
<evidence type="ECO:0000313" key="4">
    <source>
        <dbReference type="Proteomes" id="UP000001072"/>
    </source>
</evidence>
<dbReference type="CDD" id="cd00067">
    <property type="entry name" value="GAL4"/>
    <property type="match status" value="1"/>
</dbReference>
<feature type="compositionally biased region" description="Low complexity" evidence="1">
    <location>
        <begin position="233"/>
        <end position="245"/>
    </location>
</feature>
<dbReference type="InterPro" id="IPR001138">
    <property type="entry name" value="Zn2Cys6_DnaBD"/>
</dbReference>
<keyword evidence="4" id="KW-1185">Reference proteome</keyword>
<dbReference type="VEuPathDB" id="FungiDB:MELLADRAFT_114474"/>
<dbReference type="AlphaFoldDB" id="F4SDL6"/>
<name>F4SDL6_MELLP</name>
<feature type="domain" description="Zn(2)-C6 fungal-type" evidence="2">
    <location>
        <begin position="62"/>
        <end position="94"/>
    </location>
</feature>
<evidence type="ECO:0000256" key="1">
    <source>
        <dbReference type="SAM" id="MobiDB-lite"/>
    </source>
</evidence>
<dbReference type="SUPFAM" id="SSF57701">
    <property type="entry name" value="Zn2/Cys6 DNA-binding domain"/>
    <property type="match status" value="1"/>
</dbReference>